<protein>
    <recommendedName>
        <fullName evidence="4">Integral membrane protein</fullName>
    </recommendedName>
</protein>
<name>A0A0R2M6P6_9LACO</name>
<comment type="caution">
    <text evidence="2">The sequence shown here is derived from an EMBL/GenBank/DDBJ whole genome shotgun (WGS) entry which is preliminary data.</text>
</comment>
<dbReference type="PATRIC" id="fig|942150.3.peg.75"/>
<evidence type="ECO:0000313" key="3">
    <source>
        <dbReference type="Proteomes" id="UP000051783"/>
    </source>
</evidence>
<sequence>MNELLTTWFGQLIFLALVSIIILGLRRLTRKIWPNGLTLIDFWPPFLILFTHFLTLQATESSIVPYEVISMMVLGIGLTVLEVIQRGEIIYRRFFRLYWRLIDLLAIVVYLVALVINLLFK</sequence>
<keyword evidence="1" id="KW-0472">Membrane</keyword>
<proteinExistence type="predicted"/>
<keyword evidence="1" id="KW-1133">Transmembrane helix</keyword>
<feature type="transmembrane region" description="Helical" evidence="1">
    <location>
        <begin position="37"/>
        <end position="56"/>
    </location>
</feature>
<keyword evidence="3" id="KW-1185">Reference proteome</keyword>
<dbReference type="Pfam" id="PF11877">
    <property type="entry name" value="DUF3397"/>
    <property type="match status" value="1"/>
</dbReference>
<evidence type="ECO:0000256" key="1">
    <source>
        <dbReference type="SAM" id="Phobius"/>
    </source>
</evidence>
<feature type="transmembrane region" description="Helical" evidence="1">
    <location>
        <begin position="68"/>
        <end position="85"/>
    </location>
</feature>
<dbReference type="Proteomes" id="UP000051783">
    <property type="component" value="Unassembled WGS sequence"/>
</dbReference>
<accession>A0A0R2M6P6</accession>
<organism evidence="2 3">
    <name type="scientific">Lactiplantibacillus xiangfangensis</name>
    <dbReference type="NCBI Taxonomy" id="942150"/>
    <lineage>
        <taxon>Bacteria</taxon>
        <taxon>Bacillati</taxon>
        <taxon>Bacillota</taxon>
        <taxon>Bacilli</taxon>
        <taxon>Lactobacillales</taxon>
        <taxon>Lactobacillaceae</taxon>
        <taxon>Lactiplantibacillus</taxon>
    </lineage>
</organism>
<dbReference type="STRING" id="942150.IV64_GL000070"/>
<keyword evidence="1" id="KW-0812">Transmembrane</keyword>
<dbReference type="EMBL" id="JQCL01000068">
    <property type="protein sequence ID" value="KRO09646.1"/>
    <property type="molecule type" value="Genomic_DNA"/>
</dbReference>
<evidence type="ECO:0000313" key="2">
    <source>
        <dbReference type="EMBL" id="KRO09646.1"/>
    </source>
</evidence>
<dbReference type="RefSeq" id="WP_057706694.1">
    <property type="nucleotide sequence ID" value="NZ_JQCL01000068.1"/>
</dbReference>
<feature type="transmembrane region" description="Helical" evidence="1">
    <location>
        <begin position="6"/>
        <end position="25"/>
    </location>
</feature>
<dbReference type="AlphaFoldDB" id="A0A0R2M6P6"/>
<dbReference type="InterPro" id="IPR024515">
    <property type="entry name" value="DUF3397"/>
</dbReference>
<feature type="transmembrane region" description="Helical" evidence="1">
    <location>
        <begin position="97"/>
        <end position="120"/>
    </location>
</feature>
<dbReference type="OrthoDB" id="2299708at2"/>
<gene>
    <name evidence="2" type="ORF">IV64_GL000070</name>
</gene>
<evidence type="ECO:0008006" key="4">
    <source>
        <dbReference type="Google" id="ProtNLM"/>
    </source>
</evidence>
<reference evidence="2 3" key="1">
    <citation type="journal article" date="2015" name="Genome Announc.">
        <title>Expanding the biotechnology potential of lactobacilli through comparative genomics of 213 strains and associated genera.</title>
        <authorList>
            <person name="Sun Z."/>
            <person name="Harris H.M."/>
            <person name="McCann A."/>
            <person name="Guo C."/>
            <person name="Argimon S."/>
            <person name="Zhang W."/>
            <person name="Yang X."/>
            <person name="Jeffery I.B."/>
            <person name="Cooney J.C."/>
            <person name="Kagawa T.F."/>
            <person name="Liu W."/>
            <person name="Song Y."/>
            <person name="Salvetti E."/>
            <person name="Wrobel A."/>
            <person name="Rasinkangas P."/>
            <person name="Parkhill J."/>
            <person name="Rea M.C."/>
            <person name="O'Sullivan O."/>
            <person name="Ritari J."/>
            <person name="Douillard F.P."/>
            <person name="Paul Ross R."/>
            <person name="Yang R."/>
            <person name="Briner A.E."/>
            <person name="Felis G.E."/>
            <person name="de Vos W.M."/>
            <person name="Barrangou R."/>
            <person name="Klaenhammer T.R."/>
            <person name="Caufield P.W."/>
            <person name="Cui Y."/>
            <person name="Zhang H."/>
            <person name="O'Toole P.W."/>
        </authorList>
    </citation>
    <scope>NUCLEOTIDE SEQUENCE [LARGE SCALE GENOMIC DNA]</scope>
    <source>
        <strain evidence="2 3">LMG 26013</strain>
    </source>
</reference>